<dbReference type="Proteomes" id="UP001497522">
    <property type="component" value="Chromosome 8"/>
</dbReference>
<dbReference type="Pfam" id="PF20067">
    <property type="entry name" value="SSL_N"/>
    <property type="match status" value="1"/>
</dbReference>
<feature type="transmembrane region" description="Helical" evidence="5">
    <location>
        <begin position="21"/>
        <end position="40"/>
    </location>
</feature>
<dbReference type="SUPFAM" id="SSF63829">
    <property type="entry name" value="Calcium-dependent phosphotriesterase"/>
    <property type="match status" value="1"/>
</dbReference>
<dbReference type="PANTHER" id="PTHR10426">
    <property type="entry name" value="STRICTOSIDINE SYNTHASE-RELATED"/>
    <property type="match status" value="1"/>
</dbReference>
<evidence type="ECO:0000256" key="5">
    <source>
        <dbReference type="SAM" id="Phobius"/>
    </source>
</evidence>
<dbReference type="InterPro" id="IPR018119">
    <property type="entry name" value="Strictosidine_synth_cons-reg"/>
</dbReference>
<keyword evidence="5" id="KW-0812">Transmembrane</keyword>
<keyword evidence="3" id="KW-0926">Vacuole</keyword>
<proteinExistence type="inferred from homology"/>
<evidence type="ECO:0000256" key="2">
    <source>
        <dbReference type="ARBA" id="ARBA00009191"/>
    </source>
</evidence>
<protein>
    <recommendedName>
        <fullName evidence="6">Strictosidine synthase conserved region domain-containing protein</fullName>
    </recommendedName>
</protein>
<name>A0ABP1C0P1_9BRYO</name>
<dbReference type="Gene3D" id="2.120.10.30">
    <property type="entry name" value="TolB, C-terminal domain"/>
    <property type="match status" value="1"/>
</dbReference>
<dbReference type="PANTHER" id="PTHR10426:SF106">
    <property type="entry name" value="PROTEIN STRICTOSIDINE SYNTHASE-LIKE 3"/>
    <property type="match status" value="1"/>
</dbReference>
<organism evidence="7 8">
    <name type="scientific">Sphagnum jensenii</name>
    <dbReference type="NCBI Taxonomy" id="128206"/>
    <lineage>
        <taxon>Eukaryota</taxon>
        <taxon>Viridiplantae</taxon>
        <taxon>Streptophyta</taxon>
        <taxon>Embryophyta</taxon>
        <taxon>Bryophyta</taxon>
        <taxon>Sphagnophytina</taxon>
        <taxon>Sphagnopsida</taxon>
        <taxon>Sphagnales</taxon>
        <taxon>Sphagnaceae</taxon>
        <taxon>Sphagnum</taxon>
    </lineage>
</organism>
<evidence type="ECO:0000259" key="6">
    <source>
        <dbReference type="Pfam" id="PF03088"/>
    </source>
</evidence>
<feature type="domain" description="Strictosidine synthase conserved region" evidence="6">
    <location>
        <begin position="194"/>
        <end position="281"/>
    </location>
</feature>
<comment type="subcellular location">
    <subcellularLocation>
        <location evidence="1">Vacuole</location>
    </subcellularLocation>
</comment>
<dbReference type="EMBL" id="OZ023709">
    <property type="protein sequence ID" value="CAK9881958.1"/>
    <property type="molecule type" value="Genomic_DNA"/>
</dbReference>
<keyword evidence="5" id="KW-1133">Transmembrane helix</keyword>
<dbReference type="Pfam" id="PF03088">
    <property type="entry name" value="Str_synth"/>
    <property type="match status" value="1"/>
</dbReference>
<evidence type="ECO:0000256" key="1">
    <source>
        <dbReference type="ARBA" id="ARBA00004116"/>
    </source>
</evidence>
<gene>
    <name evidence="7" type="ORF">CSSPJE1EN2_LOCUS23314</name>
</gene>
<evidence type="ECO:0000256" key="3">
    <source>
        <dbReference type="ARBA" id="ARBA00022554"/>
    </source>
</evidence>
<keyword evidence="5" id="KW-0472">Membrane</keyword>
<accession>A0ABP1C0P1</accession>
<evidence type="ECO:0000313" key="8">
    <source>
        <dbReference type="Proteomes" id="UP001497522"/>
    </source>
</evidence>
<sequence length="373" mass="41511">MLKAIMTQGSDKASSTNCRSLIVIFISVVVLIFSWNPAILCPHMDYDWSGWNASDLRPLAEMDAWPADPANKLVYARLHSVTDASGPESLAFDSNGGGPYTGVSDGRILFWNQGGWETFGVTSSVRQVTDVCNRKPVALKNEHICGRPLGLKFDAHGNLYIADAYFGLLVMSPQGGVAHPVSTQADGVAFKFTNDLDMDENGTVYFTDSSTRRPRRQCNLLIFEQERTGRLLKYEPSTQQTTVLAKDLYYPNGVAVAKDSTFLLVSLTSKSRIMKYWLKGPKAGSMEEFADVPGYPDNIHVTKEGDFWVALHSRRTQLQYFFANNLWLCKLLKPPGPIIMIDQLEIQSLSQVQFITLIFGGAQLTSYMVPWSP</sequence>
<comment type="similarity">
    <text evidence="2">Belongs to the strictosidine synthase family.</text>
</comment>
<keyword evidence="8" id="KW-1185">Reference proteome</keyword>
<keyword evidence="4" id="KW-0325">Glycoprotein</keyword>
<evidence type="ECO:0000256" key="4">
    <source>
        <dbReference type="ARBA" id="ARBA00023180"/>
    </source>
</evidence>
<reference evidence="7" key="1">
    <citation type="submission" date="2024-03" db="EMBL/GenBank/DDBJ databases">
        <authorList>
            <consortium name="ELIXIR-Norway"/>
            <consortium name="Elixir Norway"/>
        </authorList>
    </citation>
    <scope>NUCLEOTIDE SEQUENCE</scope>
</reference>
<dbReference type="InterPro" id="IPR011042">
    <property type="entry name" value="6-blade_b-propeller_TolB-like"/>
</dbReference>
<evidence type="ECO:0000313" key="7">
    <source>
        <dbReference type="EMBL" id="CAK9881958.1"/>
    </source>
</evidence>